<dbReference type="GO" id="GO:0003700">
    <property type="term" value="F:DNA-binding transcription factor activity"/>
    <property type="evidence" value="ECO:0007669"/>
    <property type="project" value="InterPro"/>
</dbReference>
<dbReference type="InterPro" id="IPR005119">
    <property type="entry name" value="LysR_subst-bd"/>
</dbReference>
<evidence type="ECO:0000256" key="2">
    <source>
        <dbReference type="ARBA" id="ARBA00023015"/>
    </source>
</evidence>
<reference evidence="6 7" key="1">
    <citation type="journal article" date="2014" name="Int. J. Syst. Evol. Microbiol.">
        <title>Nocardioides zeae sp. nov., isolated from the stem of Zea mays.</title>
        <authorList>
            <person name="Glaeser S.P."/>
            <person name="McInroy J.A."/>
            <person name="Busse H.J."/>
            <person name="Kampfer P."/>
        </authorList>
    </citation>
    <scope>NUCLEOTIDE SEQUENCE [LARGE SCALE GENOMIC DNA]</scope>
    <source>
        <strain evidence="6 7">JCM 30728</strain>
    </source>
</reference>
<dbReference type="SUPFAM" id="SSF46785">
    <property type="entry name" value="Winged helix' DNA-binding domain"/>
    <property type="match status" value="1"/>
</dbReference>
<dbReference type="InterPro" id="IPR000847">
    <property type="entry name" value="LysR_HTH_N"/>
</dbReference>
<evidence type="ECO:0000259" key="5">
    <source>
        <dbReference type="PROSITE" id="PS50931"/>
    </source>
</evidence>
<dbReference type="PANTHER" id="PTHR30346:SF29">
    <property type="entry name" value="LYSR SUBSTRATE-BINDING"/>
    <property type="match status" value="1"/>
</dbReference>
<dbReference type="InterPro" id="IPR036388">
    <property type="entry name" value="WH-like_DNA-bd_sf"/>
</dbReference>
<comment type="caution">
    <text evidence="6">The sequence shown here is derived from an EMBL/GenBank/DDBJ whole genome shotgun (WGS) entry which is preliminary data.</text>
</comment>
<evidence type="ECO:0000313" key="6">
    <source>
        <dbReference type="EMBL" id="NEN80430.1"/>
    </source>
</evidence>
<dbReference type="CDD" id="cd08423">
    <property type="entry name" value="PBP2_LTTR_like_6"/>
    <property type="match status" value="1"/>
</dbReference>
<evidence type="ECO:0000256" key="3">
    <source>
        <dbReference type="ARBA" id="ARBA00023125"/>
    </source>
</evidence>
<dbReference type="EMBL" id="JAAGXA010000020">
    <property type="protein sequence ID" value="NEN80430.1"/>
    <property type="molecule type" value="Genomic_DNA"/>
</dbReference>
<feature type="domain" description="HTH lysR-type" evidence="5">
    <location>
        <begin position="1"/>
        <end position="59"/>
    </location>
</feature>
<dbReference type="SUPFAM" id="SSF53850">
    <property type="entry name" value="Periplasmic binding protein-like II"/>
    <property type="match status" value="1"/>
</dbReference>
<dbReference type="PANTHER" id="PTHR30346">
    <property type="entry name" value="TRANSCRIPTIONAL DUAL REGULATOR HCAR-RELATED"/>
    <property type="match status" value="1"/>
</dbReference>
<keyword evidence="2" id="KW-0805">Transcription regulation</keyword>
<dbReference type="Pfam" id="PF03466">
    <property type="entry name" value="LysR_substrate"/>
    <property type="match status" value="1"/>
</dbReference>
<evidence type="ECO:0000256" key="1">
    <source>
        <dbReference type="ARBA" id="ARBA00009437"/>
    </source>
</evidence>
<dbReference type="Gene3D" id="1.10.10.10">
    <property type="entry name" value="Winged helix-like DNA-binding domain superfamily/Winged helix DNA-binding domain"/>
    <property type="match status" value="1"/>
</dbReference>
<proteinExistence type="inferred from homology"/>
<dbReference type="Gene3D" id="3.40.190.290">
    <property type="match status" value="1"/>
</dbReference>
<accession>A0A6P0HQ78</accession>
<dbReference type="InterPro" id="IPR036390">
    <property type="entry name" value="WH_DNA-bd_sf"/>
</dbReference>
<name>A0A6P0HQ78_9ACTN</name>
<dbReference type="PROSITE" id="PS50931">
    <property type="entry name" value="HTH_LYSR"/>
    <property type="match status" value="1"/>
</dbReference>
<gene>
    <name evidence="6" type="ORF">G3T38_19445</name>
</gene>
<dbReference type="GO" id="GO:0032993">
    <property type="term" value="C:protein-DNA complex"/>
    <property type="evidence" value="ECO:0007669"/>
    <property type="project" value="TreeGrafter"/>
</dbReference>
<protein>
    <submittedName>
        <fullName evidence="6">LysR family transcriptional regulator</fullName>
    </submittedName>
</protein>
<keyword evidence="7" id="KW-1185">Reference proteome</keyword>
<dbReference type="Proteomes" id="UP000468687">
    <property type="component" value="Unassembled WGS sequence"/>
</dbReference>
<evidence type="ECO:0000256" key="4">
    <source>
        <dbReference type="ARBA" id="ARBA00023163"/>
    </source>
</evidence>
<comment type="similarity">
    <text evidence="1">Belongs to the LysR transcriptional regulatory family.</text>
</comment>
<dbReference type="AlphaFoldDB" id="A0A6P0HQ78"/>
<organism evidence="6 7">
    <name type="scientific">Nocardioides zeae</name>
    <dbReference type="NCBI Taxonomy" id="1457234"/>
    <lineage>
        <taxon>Bacteria</taxon>
        <taxon>Bacillati</taxon>
        <taxon>Actinomycetota</taxon>
        <taxon>Actinomycetes</taxon>
        <taxon>Propionibacteriales</taxon>
        <taxon>Nocardioidaceae</taxon>
        <taxon>Nocardioides</taxon>
    </lineage>
</organism>
<dbReference type="Pfam" id="PF00126">
    <property type="entry name" value="HTH_1"/>
    <property type="match status" value="1"/>
</dbReference>
<sequence length="308" mass="33668">MYDVKRLQVLAAVVENGSVTRAAAALSYTPSAVSQQILRLEREVGQPLLERHPRGVQPTEAGHVLVGHARKVLRQLAAAESDLAEIAGLRRGRLDLGTFPTMGASFLPLAVRQFRSDYPAIELTIHSDREDGLVQKLEEGRIGLSLLWDYEWERMDAERLSLTALFSDPTVLLVATDHPLAQRRRVAMTDLAEEQWVIRAGGHPVVEVLERSALAAGFTPRISFQANDYQEAQAMVSVGLGIALAPRTAVLNKHPGVEVVSLGSSAPPRRILVAHRPDRVRTAAEIAFAEVLVETARDYEAEVSGGRS</sequence>
<dbReference type="FunFam" id="1.10.10.10:FF:000001">
    <property type="entry name" value="LysR family transcriptional regulator"/>
    <property type="match status" value="1"/>
</dbReference>
<evidence type="ECO:0000313" key="7">
    <source>
        <dbReference type="Proteomes" id="UP000468687"/>
    </source>
</evidence>
<dbReference type="GO" id="GO:0003677">
    <property type="term" value="F:DNA binding"/>
    <property type="evidence" value="ECO:0007669"/>
    <property type="project" value="UniProtKB-KW"/>
</dbReference>
<keyword evidence="4" id="KW-0804">Transcription</keyword>
<keyword evidence="3" id="KW-0238">DNA-binding</keyword>